<comment type="caution">
    <text evidence="1">The sequence shown here is derived from an EMBL/GenBank/DDBJ whole genome shotgun (WGS) entry which is preliminary data.</text>
</comment>
<dbReference type="EMBL" id="JRNU01000037">
    <property type="protein sequence ID" value="KGF51466.1"/>
    <property type="molecule type" value="Genomic_DNA"/>
</dbReference>
<proteinExistence type="predicted"/>
<dbReference type="RefSeq" id="WP_036856134.1">
    <property type="nucleotide sequence ID" value="NZ_JRNU01000037.1"/>
</dbReference>
<gene>
    <name evidence="1" type="ORF">HMPREF9302_07350</name>
</gene>
<evidence type="ECO:0000313" key="1">
    <source>
        <dbReference type="EMBL" id="KGF51466.1"/>
    </source>
</evidence>
<evidence type="ECO:0000313" key="2">
    <source>
        <dbReference type="Proteomes" id="UP000029614"/>
    </source>
</evidence>
<sequence>MRLIKQLINAKVTAYLFVCSLVLGIASCSSDVRYDEVEPKGVTQIENLSSQDQIAVENLLSSISDLNAQYPSVSTRGAFTSNAAVGLADAAGYAAGGRIGAWAGSAIGSAAGPWGAIAGHLIGRKVGPYICTYLASGAAGWLCSKISTRAATDVDEKFEFVSIISDKDSIGYYHNQMMVKIGNNRSRYIDQLGSVNYELMYDDIVSYCHEIGQYDPSLDNPLIKSGVINQIRQLCEISKKYKMNLTDKNFVKEQCEFLKFNCNLSDSEVKLYKDFNVTLYEKCSTLSDNQIVNYSRDLNRIIEHLGVSNSIKESLKKSADLTINSSLCWKRNF</sequence>
<organism evidence="1 2">
    <name type="scientific">Prevotella amnii DNF00058</name>
    <dbReference type="NCBI Taxonomy" id="1401066"/>
    <lineage>
        <taxon>Bacteria</taxon>
        <taxon>Pseudomonadati</taxon>
        <taxon>Bacteroidota</taxon>
        <taxon>Bacteroidia</taxon>
        <taxon>Bacteroidales</taxon>
        <taxon>Prevotellaceae</taxon>
        <taxon>Prevotella</taxon>
    </lineage>
</organism>
<dbReference type="OrthoDB" id="9884124at2"/>
<reference evidence="1 2" key="1">
    <citation type="submission" date="2014-07" db="EMBL/GenBank/DDBJ databases">
        <authorList>
            <person name="McCorrison J."/>
            <person name="Sanka R."/>
            <person name="Torralba M."/>
            <person name="Gillis M."/>
            <person name="Haft D.H."/>
            <person name="Methe B."/>
            <person name="Sutton G."/>
            <person name="Nelson K.E."/>
        </authorList>
    </citation>
    <scope>NUCLEOTIDE SEQUENCE [LARGE SCALE GENOMIC DNA]</scope>
    <source>
        <strain evidence="1 2">DNF00058</strain>
    </source>
</reference>
<keyword evidence="2" id="KW-1185">Reference proteome</keyword>
<dbReference type="Proteomes" id="UP000029614">
    <property type="component" value="Unassembled WGS sequence"/>
</dbReference>
<protein>
    <submittedName>
        <fullName evidence="1">Uncharacterized protein</fullName>
    </submittedName>
</protein>
<accession>A0A096AXM3</accession>
<name>A0A096AXM3_9BACT</name>
<dbReference type="AlphaFoldDB" id="A0A096AXM3"/>
<dbReference type="PROSITE" id="PS51257">
    <property type="entry name" value="PROKAR_LIPOPROTEIN"/>
    <property type="match status" value="1"/>
</dbReference>